<proteinExistence type="predicted"/>
<dbReference type="EMBL" id="GGFL01014890">
    <property type="protein sequence ID" value="MBW79068.1"/>
    <property type="molecule type" value="Transcribed_RNA"/>
</dbReference>
<organism evidence="1">
    <name type="scientific">Anopheles darlingi</name>
    <name type="common">Mosquito</name>
    <dbReference type="NCBI Taxonomy" id="43151"/>
    <lineage>
        <taxon>Eukaryota</taxon>
        <taxon>Metazoa</taxon>
        <taxon>Ecdysozoa</taxon>
        <taxon>Arthropoda</taxon>
        <taxon>Hexapoda</taxon>
        <taxon>Insecta</taxon>
        <taxon>Pterygota</taxon>
        <taxon>Neoptera</taxon>
        <taxon>Endopterygota</taxon>
        <taxon>Diptera</taxon>
        <taxon>Nematocera</taxon>
        <taxon>Culicoidea</taxon>
        <taxon>Culicidae</taxon>
        <taxon>Anophelinae</taxon>
        <taxon>Anopheles</taxon>
    </lineage>
</organism>
<accession>A0A2M4DPM9</accession>
<dbReference type="AlphaFoldDB" id="A0A2M4DPM9"/>
<name>A0A2M4DPM9_ANODA</name>
<protein>
    <submittedName>
        <fullName evidence="1">Putative secreted protein</fullName>
    </submittedName>
</protein>
<reference evidence="1" key="1">
    <citation type="submission" date="2018-01" db="EMBL/GenBank/DDBJ databases">
        <title>An insight into the sialome of Amazonian anophelines.</title>
        <authorList>
            <person name="Ribeiro J.M."/>
            <person name="Scarpassa V."/>
            <person name="Calvo E."/>
        </authorList>
    </citation>
    <scope>NUCLEOTIDE SEQUENCE</scope>
</reference>
<evidence type="ECO:0000313" key="1">
    <source>
        <dbReference type="EMBL" id="MBW79068.1"/>
    </source>
</evidence>
<sequence length="66" mass="6884">MKLPVVRYSPVGAVLLTCSLCTQYALVTTLASHATLYEMAIVPASSNVFGGISPPAGFLMITLEAP</sequence>